<proteinExistence type="predicted"/>
<dbReference type="PANTHER" id="PTHR43037:SF1">
    <property type="entry name" value="BLL1128 PROTEIN"/>
    <property type="match status" value="1"/>
</dbReference>
<dbReference type="PANTHER" id="PTHR43037">
    <property type="entry name" value="UNNAMED PRODUCT-RELATED"/>
    <property type="match status" value="1"/>
</dbReference>
<dbReference type="EMBL" id="BSEL01000011">
    <property type="protein sequence ID" value="GLJ70341.1"/>
    <property type="molecule type" value="Genomic_DNA"/>
</dbReference>
<evidence type="ECO:0000256" key="3">
    <source>
        <dbReference type="SAM" id="MobiDB-lite"/>
    </source>
</evidence>
<protein>
    <recommendedName>
        <fullName evidence="6">Plasmid partitioning protein</fullName>
    </recommendedName>
</protein>
<evidence type="ECO:0000313" key="5">
    <source>
        <dbReference type="Proteomes" id="UP001142292"/>
    </source>
</evidence>
<sequence>MRLGSRISTVWSRRRAGAVLAGLALVLAGGAAVAVAPSGQAPAAASGSWSARTAGGMTTQLYVPSTAPTLGAGRALMVSLHGCVQTSANLRDGGNWAATAEARGMVVAVPAAPNGGVLLGCWDYYDSNHSRTSPGRHDDNLLQLVDDLLADPALDIDPDQVYLSGLSSGGGETMVMGCLAPDVFAGIGINAGPTVGTTAAQIGSVAVTQSQATSTCRTFAGSASAGFDSQLTSVIYGSNDTTVAPGYNTLNAQVMAGIYGAGSQSDFSLSGLAGNNTAGSGTLWSDGSGPRVSLIQNTGMGHNWPAGGGPGAAYVTTNSIDYPAYVTDFFFDNNRRVDRSTDPTDPTDPPTEEPTDPPTEPGLYCGAATNAEHEAAGRAHSFGSDPFNPFYANVSEDYMGQGDATVTRLQESSGGRFDVVTTC</sequence>
<dbReference type="InterPro" id="IPR029058">
    <property type="entry name" value="AB_hydrolase_fold"/>
</dbReference>
<dbReference type="InterPro" id="IPR010126">
    <property type="entry name" value="Esterase_phb"/>
</dbReference>
<organism evidence="4 5">
    <name type="scientific">Nocardioides luteus</name>
    <dbReference type="NCBI Taxonomy" id="1844"/>
    <lineage>
        <taxon>Bacteria</taxon>
        <taxon>Bacillati</taxon>
        <taxon>Actinomycetota</taxon>
        <taxon>Actinomycetes</taxon>
        <taxon>Propionibacteriales</taxon>
        <taxon>Nocardioidaceae</taxon>
        <taxon>Nocardioides</taxon>
    </lineage>
</organism>
<gene>
    <name evidence="4" type="ORF">GCM10017579_43770</name>
</gene>
<dbReference type="NCBIfam" id="TIGR01840">
    <property type="entry name" value="esterase_phb"/>
    <property type="match status" value="1"/>
</dbReference>
<comment type="caution">
    <text evidence="4">The sequence shown here is derived from an EMBL/GenBank/DDBJ whole genome shotgun (WGS) entry which is preliminary data.</text>
</comment>
<evidence type="ECO:0000313" key="4">
    <source>
        <dbReference type="EMBL" id="GLJ70341.1"/>
    </source>
</evidence>
<feature type="region of interest" description="Disordered" evidence="3">
    <location>
        <begin position="335"/>
        <end position="363"/>
    </location>
</feature>
<dbReference type="InterPro" id="IPR050955">
    <property type="entry name" value="Plant_Biomass_Hydrol_Est"/>
</dbReference>
<evidence type="ECO:0008006" key="6">
    <source>
        <dbReference type="Google" id="ProtNLM"/>
    </source>
</evidence>
<keyword evidence="5" id="KW-1185">Reference proteome</keyword>
<keyword evidence="2" id="KW-0378">Hydrolase</keyword>
<dbReference type="Pfam" id="PF10503">
    <property type="entry name" value="Esterase_PHB"/>
    <property type="match status" value="1"/>
</dbReference>
<dbReference type="Gene3D" id="3.40.50.1820">
    <property type="entry name" value="alpha/beta hydrolase"/>
    <property type="match status" value="1"/>
</dbReference>
<evidence type="ECO:0000256" key="2">
    <source>
        <dbReference type="ARBA" id="ARBA00022801"/>
    </source>
</evidence>
<accession>A0ABQ5T2I0</accession>
<dbReference type="SUPFAM" id="SSF53474">
    <property type="entry name" value="alpha/beta-Hydrolases"/>
    <property type="match status" value="2"/>
</dbReference>
<keyword evidence="1" id="KW-0732">Signal</keyword>
<dbReference type="Proteomes" id="UP001142292">
    <property type="component" value="Unassembled WGS sequence"/>
</dbReference>
<reference evidence="4" key="2">
    <citation type="submission" date="2023-01" db="EMBL/GenBank/DDBJ databases">
        <authorList>
            <person name="Sun Q."/>
            <person name="Evtushenko L."/>
        </authorList>
    </citation>
    <scope>NUCLEOTIDE SEQUENCE</scope>
    <source>
        <strain evidence="4">VKM Ac-1246</strain>
    </source>
</reference>
<evidence type="ECO:0000256" key="1">
    <source>
        <dbReference type="ARBA" id="ARBA00022729"/>
    </source>
</evidence>
<name>A0ABQ5T2I0_9ACTN</name>
<reference evidence="4" key="1">
    <citation type="journal article" date="2014" name="Int. J. Syst. Evol. Microbiol.">
        <title>Complete genome of a new Firmicutes species belonging to the dominant human colonic microbiota ('Ruminococcus bicirculans') reveals two chromosomes and a selective capacity to utilize plant glucans.</title>
        <authorList>
            <consortium name="NISC Comparative Sequencing Program"/>
            <person name="Wegmann U."/>
            <person name="Louis P."/>
            <person name="Goesmann A."/>
            <person name="Henrissat B."/>
            <person name="Duncan S.H."/>
            <person name="Flint H.J."/>
        </authorList>
    </citation>
    <scope>NUCLEOTIDE SEQUENCE</scope>
    <source>
        <strain evidence="4">VKM Ac-1246</strain>
    </source>
</reference>